<evidence type="ECO:0000313" key="2">
    <source>
        <dbReference type="Proteomes" id="UP000050761"/>
    </source>
</evidence>
<evidence type="ECO:0000313" key="3">
    <source>
        <dbReference type="WBParaSite" id="HPBE_0001494401-mRNA-1"/>
    </source>
</evidence>
<gene>
    <name evidence="1" type="ORF">HPBE_LOCUS14945</name>
</gene>
<dbReference type="Proteomes" id="UP000050761">
    <property type="component" value="Unassembled WGS sequence"/>
</dbReference>
<proteinExistence type="predicted"/>
<evidence type="ECO:0000313" key="1">
    <source>
        <dbReference type="EMBL" id="VDP01306.1"/>
    </source>
</evidence>
<dbReference type="AlphaFoldDB" id="A0A183G197"/>
<organism evidence="2 3">
    <name type="scientific">Heligmosomoides polygyrus</name>
    <name type="common">Parasitic roundworm</name>
    <dbReference type="NCBI Taxonomy" id="6339"/>
    <lineage>
        <taxon>Eukaryota</taxon>
        <taxon>Metazoa</taxon>
        <taxon>Ecdysozoa</taxon>
        <taxon>Nematoda</taxon>
        <taxon>Chromadorea</taxon>
        <taxon>Rhabditida</taxon>
        <taxon>Rhabditina</taxon>
        <taxon>Rhabditomorpha</taxon>
        <taxon>Strongyloidea</taxon>
        <taxon>Heligmosomidae</taxon>
        <taxon>Heligmosomoides</taxon>
    </lineage>
</organism>
<dbReference type="WBParaSite" id="HPBE_0001494401-mRNA-1">
    <property type="protein sequence ID" value="HPBE_0001494401-mRNA-1"/>
    <property type="gene ID" value="HPBE_0001494401"/>
</dbReference>
<dbReference type="EMBL" id="UZAH01028615">
    <property type="protein sequence ID" value="VDP01306.1"/>
    <property type="molecule type" value="Genomic_DNA"/>
</dbReference>
<accession>A0A3P8E1J3</accession>
<reference evidence="1 2" key="1">
    <citation type="submission" date="2018-11" db="EMBL/GenBank/DDBJ databases">
        <authorList>
            <consortium name="Pathogen Informatics"/>
        </authorList>
    </citation>
    <scope>NUCLEOTIDE SEQUENCE [LARGE SCALE GENOMIC DNA]</scope>
</reference>
<sequence>MSRREPLNFTSNLAKRFSPRIYNATGRCFGCGSDMRCFVEGLHRFLFDFYNNRMERTHMNNVLADHFAPQTRSLTMGGAVGRTYENGYNGRKPHDRYAQDTKPFGAQLNFMRSTFRTFAFPLSG</sequence>
<protein>
    <submittedName>
        <fullName evidence="1 3">Uncharacterized protein</fullName>
    </submittedName>
</protein>
<reference evidence="3" key="2">
    <citation type="submission" date="2019-09" db="UniProtKB">
        <authorList>
            <consortium name="WormBaseParasite"/>
        </authorList>
    </citation>
    <scope>IDENTIFICATION</scope>
</reference>
<name>A0A183G197_HELPZ</name>
<dbReference type="OrthoDB" id="408912at2759"/>
<keyword evidence="2" id="KW-1185">Reference proteome</keyword>
<accession>A0A183G197</accession>